<dbReference type="RefSeq" id="WP_012874849.1">
    <property type="nucleotide sequence ID" value="NC_013525.1"/>
</dbReference>
<feature type="transmembrane region" description="Helical" evidence="7">
    <location>
        <begin position="12"/>
        <end position="30"/>
    </location>
</feature>
<dbReference type="Gene3D" id="1.10.3720.10">
    <property type="entry name" value="MetI-like"/>
    <property type="match status" value="1"/>
</dbReference>
<feature type="transmembrane region" description="Helical" evidence="7">
    <location>
        <begin position="98"/>
        <end position="123"/>
    </location>
</feature>
<evidence type="ECO:0000313" key="10">
    <source>
        <dbReference type="Proteomes" id="UP000000323"/>
    </source>
</evidence>
<evidence type="ECO:0000259" key="8">
    <source>
        <dbReference type="PROSITE" id="PS50928"/>
    </source>
</evidence>
<dbReference type="PROSITE" id="PS50928">
    <property type="entry name" value="ABC_TM1"/>
    <property type="match status" value="1"/>
</dbReference>
<keyword evidence="3" id="KW-1003">Cell membrane</keyword>
<dbReference type="HOGENOM" id="CLU_028518_8_0_0"/>
<feature type="transmembrane region" description="Helical" evidence="7">
    <location>
        <begin position="213"/>
        <end position="230"/>
    </location>
</feature>
<evidence type="ECO:0000313" key="9">
    <source>
        <dbReference type="EMBL" id="ACZ41814.1"/>
    </source>
</evidence>
<dbReference type="InterPro" id="IPR035906">
    <property type="entry name" value="MetI-like_sf"/>
</dbReference>
<feature type="transmembrane region" description="Helical" evidence="7">
    <location>
        <begin position="130"/>
        <end position="154"/>
    </location>
</feature>
<evidence type="ECO:0000256" key="6">
    <source>
        <dbReference type="ARBA" id="ARBA00023136"/>
    </source>
</evidence>
<dbReference type="PANTHER" id="PTHR43386">
    <property type="entry name" value="OLIGOPEPTIDE TRANSPORT SYSTEM PERMEASE PROTEIN APPC"/>
    <property type="match status" value="1"/>
</dbReference>
<dbReference type="STRING" id="525904.Tter_0897"/>
<reference evidence="10" key="1">
    <citation type="journal article" date="2010" name="Stand. Genomic Sci.">
        <title>Complete genome sequence of 'Thermobaculum terrenum' type strain (YNP1).</title>
        <authorList>
            <person name="Kiss H."/>
            <person name="Cleland D."/>
            <person name="Lapidus A."/>
            <person name="Lucas S."/>
            <person name="Glavina Del Rio T."/>
            <person name="Nolan M."/>
            <person name="Tice H."/>
            <person name="Han C."/>
            <person name="Goodwin L."/>
            <person name="Pitluck S."/>
            <person name="Liolios K."/>
            <person name="Ivanova N."/>
            <person name="Mavromatis K."/>
            <person name="Ovchinnikova G."/>
            <person name="Pati A."/>
            <person name="Chen A."/>
            <person name="Palaniappan K."/>
            <person name="Land M."/>
            <person name="Hauser L."/>
            <person name="Chang Y."/>
            <person name="Jeffries C."/>
            <person name="Lu M."/>
            <person name="Brettin T."/>
            <person name="Detter J."/>
            <person name="Goker M."/>
            <person name="Tindall B."/>
            <person name="Beck B."/>
            <person name="McDermott T."/>
            <person name="Woyke T."/>
            <person name="Bristow J."/>
            <person name="Eisen J."/>
            <person name="Markowitz V."/>
            <person name="Hugenholtz P."/>
            <person name="Kyrpides N."/>
            <person name="Klenk H."/>
            <person name="Cheng J."/>
        </authorList>
    </citation>
    <scope>NUCLEOTIDE SEQUENCE [LARGE SCALE GENOMIC DNA]</scope>
    <source>
        <strain evidence="10">ATCC BAA-798 / YNP1</strain>
    </source>
</reference>
<keyword evidence="10" id="KW-1185">Reference proteome</keyword>
<evidence type="ECO:0000256" key="5">
    <source>
        <dbReference type="ARBA" id="ARBA00022989"/>
    </source>
</evidence>
<dbReference type="AlphaFoldDB" id="D1CFV8"/>
<feature type="domain" description="ABC transmembrane type-1" evidence="8">
    <location>
        <begin position="99"/>
        <end position="286"/>
    </location>
</feature>
<dbReference type="GO" id="GO:0055085">
    <property type="term" value="P:transmembrane transport"/>
    <property type="evidence" value="ECO:0007669"/>
    <property type="project" value="InterPro"/>
</dbReference>
<dbReference type="eggNOG" id="COG1173">
    <property type="taxonomic scope" value="Bacteria"/>
</dbReference>
<proteinExistence type="inferred from homology"/>
<feature type="transmembrane region" description="Helical" evidence="7">
    <location>
        <begin position="37"/>
        <end position="57"/>
    </location>
</feature>
<dbReference type="CDD" id="cd06261">
    <property type="entry name" value="TM_PBP2"/>
    <property type="match status" value="1"/>
</dbReference>
<dbReference type="InterPro" id="IPR050366">
    <property type="entry name" value="BP-dependent_transpt_permease"/>
</dbReference>
<dbReference type="Proteomes" id="UP000000323">
    <property type="component" value="Chromosome 1"/>
</dbReference>
<feature type="transmembrane region" description="Helical" evidence="7">
    <location>
        <begin position="236"/>
        <end position="255"/>
    </location>
</feature>
<protein>
    <submittedName>
        <fullName evidence="9">Binding-protein-dependent transport systems inner membrane component</fullName>
    </submittedName>
</protein>
<keyword evidence="2 7" id="KW-0813">Transport</keyword>
<sequence length="303" mass="32679">MATTTVETRPNPLSWLAGVISWIGTTLKLISNNKVGFVGFIGLVIILLITYIGPIFVPMDMSANVGQIYQPPSLEHPLGTDSEGRDVLVQIIHGGRSIISVGFMAAVISTFIALTLGSISAYFGGLVDTILTWIADVVLTIPSVIFLAVLAGIFQFKTQFSIALIIGAISWPSLMRAIRSQVLSLKERDYVEAARCLDLGTPHIIFREIAPNMAGYIAISFTLALTSAMYASVGLIFLGLVPLAGINWGVMLNLAWVRGAIFFKDSLLYILSPIVAISLFQLSLVAFSRSLAEIFDPRLRGGS</sequence>
<dbReference type="InterPro" id="IPR000515">
    <property type="entry name" value="MetI-like"/>
</dbReference>
<accession>D1CFV8</accession>
<evidence type="ECO:0000256" key="3">
    <source>
        <dbReference type="ARBA" id="ARBA00022475"/>
    </source>
</evidence>
<evidence type="ECO:0000256" key="7">
    <source>
        <dbReference type="RuleBase" id="RU363032"/>
    </source>
</evidence>
<comment type="similarity">
    <text evidence="7">Belongs to the binding-protein-dependent transport system permease family.</text>
</comment>
<keyword evidence="5 7" id="KW-1133">Transmembrane helix</keyword>
<evidence type="ECO:0000256" key="1">
    <source>
        <dbReference type="ARBA" id="ARBA00004651"/>
    </source>
</evidence>
<dbReference type="PANTHER" id="PTHR43386:SF1">
    <property type="entry name" value="D,D-DIPEPTIDE TRANSPORT SYSTEM PERMEASE PROTEIN DDPC-RELATED"/>
    <property type="match status" value="1"/>
</dbReference>
<feature type="transmembrane region" description="Helical" evidence="7">
    <location>
        <begin position="267"/>
        <end position="287"/>
    </location>
</feature>
<comment type="subcellular location">
    <subcellularLocation>
        <location evidence="1 7">Cell membrane</location>
        <topology evidence="1 7">Multi-pass membrane protein</topology>
    </subcellularLocation>
</comment>
<dbReference type="SUPFAM" id="SSF161098">
    <property type="entry name" value="MetI-like"/>
    <property type="match status" value="1"/>
</dbReference>
<evidence type="ECO:0000256" key="4">
    <source>
        <dbReference type="ARBA" id="ARBA00022692"/>
    </source>
</evidence>
<evidence type="ECO:0000256" key="2">
    <source>
        <dbReference type="ARBA" id="ARBA00022448"/>
    </source>
</evidence>
<gene>
    <name evidence="9" type="ordered locus">Tter_0897</name>
</gene>
<dbReference type="GO" id="GO:0005886">
    <property type="term" value="C:plasma membrane"/>
    <property type="evidence" value="ECO:0007669"/>
    <property type="project" value="UniProtKB-SubCell"/>
</dbReference>
<name>D1CFV8_THET1</name>
<dbReference type="KEGG" id="ttr:Tter_0897"/>
<organism evidence="9 10">
    <name type="scientific">Thermobaculum terrenum (strain ATCC BAA-798 / CCMEE 7001 / YNP1)</name>
    <dbReference type="NCBI Taxonomy" id="525904"/>
    <lineage>
        <taxon>Bacteria</taxon>
        <taxon>Bacillati</taxon>
        <taxon>Chloroflexota</taxon>
        <taxon>Chloroflexia</taxon>
        <taxon>Candidatus Thermobaculales</taxon>
        <taxon>Candidatus Thermobaculaceae</taxon>
        <taxon>Thermobaculum</taxon>
    </lineage>
</organism>
<keyword evidence="4 7" id="KW-0812">Transmembrane</keyword>
<dbReference type="OrthoDB" id="9789244at2"/>
<keyword evidence="6 7" id="KW-0472">Membrane</keyword>
<dbReference type="Pfam" id="PF00528">
    <property type="entry name" value="BPD_transp_1"/>
    <property type="match status" value="1"/>
</dbReference>
<dbReference type="EMBL" id="CP001825">
    <property type="protein sequence ID" value="ACZ41814.1"/>
    <property type="molecule type" value="Genomic_DNA"/>
</dbReference>